<proteinExistence type="predicted"/>
<reference evidence="3 4" key="1">
    <citation type="submission" date="2021-03" db="EMBL/GenBank/DDBJ databases">
        <title>Microbacterium pauli sp. nov., isolated from microfiltered milk.</title>
        <authorList>
            <person name="Bellassi P."/>
            <person name="Fontana A."/>
            <person name="Callegari M.L."/>
            <person name="Lorenzo M."/>
            <person name="Cappa F."/>
        </authorList>
    </citation>
    <scope>NUCLEOTIDE SEQUENCE [LARGE SCALE GENOMIC DNA]</scope>
    <source>
        <strain evidence="3 4">DSM 18909</strain>
    </source>
</reference>
<keyword evidence="4" id="KW-1185">Reference proteome</keyword>
<accession>A0ABS5XQ28</accession>
<organism evidence="3 4">
    <name type="scientific">Microbacterium flavum</name>
    <dbReference type="NCBI Taxonomy" id="415216"/>
    <lineage>
        <taxon>Bacteria</taxon>
        <taxon>Bacillati</taxon>
        <taxon>Actinomycetota</taxon>
        <taxon>Actinomycetes</taxon>
        <taxon>Micrococcales</taxon>
        <taxon>Microbacteriaceae</taxon>
        <taxon>Microbacterium</taxon>
    </lineage>
</organism>
<evidence type="ECO:0000313" key="4">
    <source>
        <dbReference type="Proteomes" id="UP000740605"/>
    </source>
</evidence>
<comment type="caution">
    <text evidence="3">The sequence shown here is derived from an EMBL/GenBank/DDBJ whole genome shotgun (WGS) entry which is preliminary data.</text>
</comment>
<sequence>MPRFSLRSFTPAIVCAGLVVGMITTTGAALPHAASTSSSPASARAEAVSAPLAEIASQGRSALLDARAAIDEARQVTVDIRTSGLDIGASSTVVNTAPLGEVVEKLEALDVTPALLVPSLTAEASTATQTVREQAAMLRGRLDAAVAKKAEEEAAAKAAAEAAAAAAAQAAAEAAAAQAAAEAEAAAAAKAAEEQSSSSSSSSSSGGSSAPSVDVNVDPASAQGIGRSMAASSYGWGDDQFACLLSLWNRESGWRVNAANSSGAYGIPQALPGSKMASAGADWQTNPATQIAWGLGYIAGRYGSPCSAWDHSESNGWY</sequence>
<feature type="signal peptide" evidence="2">
    <location>
        <begin position="1"/>
        <end position="28"/>
    </location>
</feature>
<evidence type="ECO:0000256" key="2">
    <source>
        <dbReference type="SAM" id="SignalP"/>
    </source>
</evidence>
<evidence type="ECO:0000313" key="3">
    <source>
        <dbReference type="EMBL" id="MBT8796630.1"/>
    </source>
</evidence>
<dbReference type="PRINTS" id="PR01852">
    <property type="entry name" value="SIBAPROTEIN"/>
</dbReference>
<keyword evidence="2" id="KW-0732">Signal</keyword>
<protein>
    <submittedName>
        <fullName evidence="3">Lytic transglycosylase domain-containing protein</fullName>
    </submittedName>
</protein>
<feature type="compositionally biased region" description="Low complexity" evidence="1">
    <location>
        <begin position="191"/>
        <end position="210"/>
    </location>
</feature>
<feature type="chain" id="PRO_5045364364" evidence="2">
    <location>
        <begin position="29"/>
        <end position="318"/>
    </location>
</feature>
<dbReference type="EMBL" id="JAFLHG010000001">
    <property type="protein sequence ID" value="MBT8796630.1"/>
    <property type="molecule type" value="Genomic_DNA"/>
</dbReference>
<feature type="region of interest" description="Disordered" evidence="1">
    <location>
        <begin position="191"/>
        <end position="219"/>
    </location>
</feature>
<dbReference type="RefSeq" id="WP_215485884.1">
    <property type="nucleotide sequence ID" value="NZ_BAAAPJ010000001.1"/>
</dbReference>
<dbReference type="Proteomes" id="UP000740605">
    <property type="component" value="Unassembled WGS sequence"/>
</dbReference>
<evidence type="ECO:0000256" key="1">
    <source>
        <dbReference type="SAM" id="MobiDB-lite"/>
    </source>
</evidence>
<gene>
    <name evidence="3" type="ORF">J0P97_00880</name>
</gene>
<dbReference type="InterPro" id="IPR023346">
    <property type="entry name" value="Lysozyme-like_dom_sf"/>
</dbReference>
<dbReference type="InterPro" id="IPR009148">
    <property type="entry name" value="PcsB-like"/>
</dbReference>
<dbReference type="SUPFAM" id="SSF53955">
    <property type="entry name" value="Lysozyme-like"/>
    <property type="match status" value="1"/>
</dbReference>
<name>A0ABS5XQ28_9MICO</name>